<dbReference type="AlphaFoldDB" id="A0AAV7E9V1"/>
<organism evidence="1 2">
    <name type="scientific">Aristolochia fimbriata</name>
    <name type="common">White veined hardy Dutchman's pipe vine</name>
    <dbReference type="NCBI Taxonomy" id="158543"/>
    <lineage>
        <taxon>Eukaryota</taxon>
        <taxon>Viridiplantae</taxon>
        <taxon>Streptophyta</taxon>
        <taxon>Embryophyta</taxon>
        <taxon>Tracheophyta</taxon>
        <taxon>Spermatophyta</taxon>
        <taxon>Magnoliopsida</taxon>
        <taxon>Magnoliidae</taxon>
        <taxon>Piperales</taxon>
        <taxon>Aristolochiaceae</taxon>
        <taxon>Aristolochia</taxon>
    </lineage>
</organism>
<dbReference type="EMBL" id="JAINDJ010000006">
    <property type="protein sequence ID" value="KAG9445409.1"/>
    <property type="molecule type" value="Genomic_DNA"/>
</dbReference>
<proteinExistence type="predicted"/>
<evidence type="ECO:0000313" key="1">
    <source>
        <dbReference type="EMBL" id="KAG9445409.1"/>
    </source>
</evidence>
<protein>
    <submittedName>
        <fullName evidence="1">Uncharacterized protein</fullName>
    </submittedName>
</protein>
<accession>A0AAV7E9V1</accession>
<evidence type="ECO:0000313" key="2">
    <source>
        <dbReference type="Proteomes" id="UP000825729"/>
    </source>
</evidence>
<name>A0AAV7E9V1_ARIFI</name>
<gene>
    <name evidence="1" type="ORF">H6P81_016749</name>
</gene>
<reference evidence="1 2" key="1">
    <citation type="submission" date="2021-07" db="EMBL/GenBank/DDBJ databases">
        <title>The Aristolochia fimbriata genome: insights into angiosperm evolution, floral development and chemical biosynthesis.</title>
        <authorList>
            <person name="Jiao Y."/>
        </authorList>
    </citation>
    <scope>NUCLEOTIDE SEQUENCE [LARGE SCALE GENOMIC DNA]</scope>
    <source>
        <strain evidence="1">IBCAS-2021</strain>
        <tissue evidence="1">Leaf</tissue>
    </source>
</reference>
<dbReference type="Proteomes" id="UP000825729">
    <property type="component" value="Unassembled WGS sequence"/>
</dbReference>
<keyword evidence="2" id="KW-1185">Reference proteome</keyword>
<sequence length="90" mass="9996">MAASTRFVRARQDSKGKLCFCLDSGDVDEGYTRAHEGQRIEYARKKSRQQMGMALGFATRDITAKGSESTEDFNAHHCLNNSNNHAQEAA</sequence>
<comment type="caution">
    <text evidence="1">The sequence shown here is derived from an EMBL/GenBank/DDBJ whole genome shotgun (WGS) entry which is preliminary data.</text>
</comment>